<dbReference type="GO" id="GO:0003676">
    <property type="term" value="F:nucleic acid binding"/>
    <property type="evidence" value="ECO:0007669"/>
    <property type="project" value="InterPro"/>
</dbReference>
<dbReference type="InterPro" id="IPR012337">
    <property type="entry name" value="RNaseH-like_sf"/>
</dbReference>
<dbReference type="OrthoDB" id="7064550at2"/>
<dbReference type="Gene3D" id="3.30.420.10">
    <property type="entry name" value="Ribonuclease H-like superfamily/Ribonuclease H"/>
    <property type="match status" value="1"/>
</dbReference>
<organism evidence="3 4">
    <name type="scientific">Alkalisalibacterium limincola</name>
    <dbReference type="NCBI Taxonomy" id="2699169"/>
    <lineage>
        <taxon>Bacteria</taxon>
        <taxon>Pseudomonadati</taxon>
        <taxon>Pseudomonadota</taxon>
        <taxon>Gammaproteobacteria</taxon>
        <taxon>Lysobacterales</taxon>
        <taxon>Lysobacteraceae</taxon>
        <taxon>Alkalisalibacterium</taxon>
    </lineage>
</organism>
<dbReference type="AlphaFoldDB" id="A0A5C8KG31"/>
<protein>
    <submittedName>
        <fullName evidence="3">IS3 family transposase</fullName>
    </submittedName>
</protein>
<gene>
    <name evidence="3" type="ORF">FU658_14185</name>
</gene>
<reference evidence="3 4" key="1">
    <citation type="submission" date="2019-08" db="EMBL/GenBank/DDBJ databases">
        <authorList>
            <person name="Karlyshev A.V."/>
        </authorList>
    </citation>
    <scope>NUCLEOTIDE SEQUENCE [LARGE SCALE GENOMIC DNA]</scope>
    <source>
        <strain evidence="3 4">Alg18-2.2</strain>
    </source>
</reference>
<keyword evidence="4" id="KW-1185">Reference proteome</keyword>
<dbReference type="PANTHER" id="PTHR46889:SF4">
    <property type="entry name" value="TRANSPOSASE INSO FOR INSERTION SEQUENCE ELEMENT IS911B-RELATED"/>
    <property type="match status" value="1"/>
</dbReference>
<dbReference type="InterPro" id="IPR025948">
    <property type="entry name" value="HTH-like_dom"/>
</dbReference>
<evidence type="ECO:0000259" key="2">
    <source>
        <dbReference type="PROSITE" id="PS50994"/>
    </source>
</evidence>
<evidence type="ECO:0000256" key="1">
    <source>
        <dbReference type="SAM" id="MobiDB-lite"/>
    </source>
</evidence>
<dbReference type="Pfam" id="PF00665">
    <property type="entry name" value="rve"/>
    <property type="match status" value="1"/>
</dbReference>
<dbReference type="Pfam" id="PF13276">
    <property type="entry name" value="HTH_21"/>
    <property type="match status" value="1"/>
</dbReference>
<accession>A0A5C8KG31</accession>
<dbReference type="EMBL" id="VRTS01000019">
    <property type="protein sequence ID" value="TXK59024.1"/>
    <property type="molecule type" value="Genomic_DNA"/>
</dbReference>
<dbReference type="InterPro" id="IPR050900">
    <property type="entry name" value="Transposase_IS3/IS150/IS904"/>
</dbReference>
<evidence type="ECO:0000313" key="4">
    <source>
        <dbReference type="Proteomes" id="UP000321248"/>
    </source>
</evidence>
<dbReference type="PROSITE" id="PS50994">
    <property type="entry name" value="INTEGRASE"/>
    <property type="match status" value="1"/>
</dbReference>
<proteinExistence type="predicted"/>
<comment type="caution">
    <text evidence="3">The sequence shown here is derived from an EMBL/GenBank/DDBJ whole genome shotgun (WGS) entry which is preliminary data.</text>
</comment>
<feature type="domain" description="Integrase catalytic" evidence="2">
    <location>
        <begin position="177"/>
        <end position="339"/>
    </location>
</feature>
<dbReference type="PANTHER" id="PTHR46889">
    <property type="entry name" value="TRANSPOSASE INSF FOR INSERTION SEQUENCE IS3B-RELATED"/>
    <property type="match status" value="1"/>
</dbReference>
<feature type="region of interest" description="Disordered" evidence="1">
    <location>
        <begin position="1"/>
        <end position="31"/>
    </location>
</feature>
<dbReference type="InterPro" id="IPR036397">
    <property type="entry name" value="RNaseH_sf"/>
</dbReference>
<name>A0A5C8KG31_9GAMM</name>
<dbReference type="InterPro" id="IPR048020">
    <property type="entry name" value="Transpos_IS3"/>
</dbReference>
<dbReference type="Pfam" id="PF13333">
    <property type="entry name" value="rve_2"/>
    <property type="match status" value="1"/>
</dbReference>
<dbReference type="NCBIfam" id="NF033516">
    <property type="entry name" value="transpos_IS3"/>
    <property type="match status" value="1"/>
</dbReference>
<sequence length="339" mass="38180">MAKTRTRGPDRDQRCRGGQGGGGRAQGAAPGEEAVRAAQGRARPFKKSHRVHFQSKADIFAFIAHHQAAASVSVMCRLHGVSTSGFYAWRDRPPSARALGDAQVLAKIRAVHADSQQTYGSPRVHAALRREGQCIGRRRVERLMREASVRACSASLYRRLPGLTRFIASVESKAHQVQTSGVDQVWVADVTYLRMRGQWRYLATVMDRHSRRLLGWALGSDRTASLTRRALASAVRTRPPQAGTVLHSDRGAEFLARPFRRQLARFGLTQSANRRGRMNDNAHMESWNKSLKSDMYHRRSFDTDSQLRLAVRDYVDFYNHRRLHSALGYQSPAEYEQCA</sequence>
<dbReference type="InterPro" id="IPR001584">
    <property type="entry name" value="Integrase_cat-core"/>
</dbReference>
<dbReference type="SUPFAM" id="SSF53098">
    <property type="entry name" value="Ribonuclease H-like"/>
    <property type="match status" value="1"/>
</dbReference>
<dbReference type="GO" id="GO:0015074">
    <property type="term" value="P:DNA integration"/>
    <property type="evidence" value="ECO:0007669"/>
    <property type="project" value="InterPro"/>
</dbReference>
<evidence type="ECO:0000313" key="3">
    <source>
        <dbReference type="EMBL" id="TXK59024.1"/>
    </source>
</evidence>
<dbReference type="Proteomes" id="UP000321248">
    <property type="component" value="Unassembled WGS sequence"/>
</dbReference>